<evidence type="ECO:0000313" key="1">
    <source>
        <dbReference type="EMBL" id="MED6275232.1"/>
    </source>
</evidence>
<sequence length="99" mass="11206">MLYYVCIFGIVHCKDILGHSQNHWLACDHHGVTHDALKEVHEIAKSICSPIQTIELMCSSHFNGNRCIKSSTLTCRLLLQMPVNQWVDLRTSVNSSMVP</sequence>
<evidence type="ECO:0000313" key="2">
    <source>
        <dbReference type="Proteomes" id="UP001352852"/>
    </source>
</evidence>
<gene>
    <name evidence="1" type="ORF">CHARACLAT_024440</name>
</gene>
<dbReference type="EMBL" id="JAHUTJ010027289">
    <property type="protein sequence ID" value="MED6275232.1"/>
    <property type="molecule type" value="Genomic_DNA"/>
</dbReference>
<accession>A0ABU7DJD2</accession>
<name>A0ABU7DJD2_9TELE</name>
<protein>
    <submittedName>
        <fullName evidence="1">Uncharacterized protein</fullName>
    </submittedName>
</protein>
<organism evidence="1 2">
    <name type="scientific">Characodon lateralis</name>
    <dbReference type="NCBI Taxonomy" id="208331"/>
    <lineage>
        <taxon>Eukaryota</taxon>
        <taxon>Metazoa</taxon>
        <taxon>Chordata</taxon>
        <taxon>Craniata</taxon>
        <taxon>Vertebrata</taxon>
        <taxon>Euteleostomi</taxon>
        <taxon>Actinopterygii</taxon>
        <taxon>Neopterygii</taxon>
        <taxon>Teleostei</taxon>
        <taxon>Neoteleostei</taxon>
        <taxon>Acanthomorphata</taxon>
        <taxon>Ovalentaria</taxon>
        <taxon>Atherinomorphae</taxon>
        <taxon>Cyprinodontiformes</taxon>
        <taxon>Goodeidae</taxon>
        <taxon>Characodon</taxon>
    </lineage>
</organism>
<proteinExistence type="predicted"/>
<reference evidence="1 2" key="1">
    <citation type="submission" date="2021-06" db="EMBL/GenBank/DDBJ databases">
        <authorList>
            <person name="Palmer J.M."/>
        </authorList>
    </citation>
    <scope>NUCLEOTIDE SEQUENCE [LARGE SCALE GENOMIC DNA]</scope>
    <source>
        <strain evidence="1 2">CL_MEX2019</strain>
        <tissue evidence="1">Muscle</tissue>
    </source>
</reference>
<dbReference type="Proteomes" id="UP001352852">
    <property type="component" value="Unassembled WGS sequence"/>
</dbReference>
<keyword evidence="2" id="KW-1185">Reference proteome</keyword>
<comment type="caution">
    <text evidence="1">The sequence shown here is derived from an EMBL/GenBank/DDBJ whole genome shotgun (WGS) entry which is preliminary data.</text>
</comment>